<proteinExistence type="predicted"/>
<dbReference type="EMBL" id="GBRH01189857">
    <property type="protein sequence ID" value="JAE08039.1"/>
    <property type="molecule type" value="Transcribed_RNA"/>
</dbReference>
<sequence length="80" mass="9152">MRHGPRTTDAQISIEMATDEDCPGRFICRHHQTTRNFGVRRSGRFTSPRTRCLPAFYHKLSHGAHKPNSAHLDPKDLKSL</sequence>
<name>A0A0A9F9Z9_ARUDO</name>
<organism evidence="1">
    <name type="scientific">Arundo donax</name>
    <name type="common">Giant reed</name>
    <name type="synonym">Donax arundinaceus</name>
    <dbReference type="NCBI Taxonomy" id="35708"/>
    <lineage>
        <taxon>Eukaryota</taxon>
        <taxon>Viridiplantae</taxon>
        <taxon>Streptophyta</taxon>
        <taxon>Embryophyta</taxon>
        <taxon>Tracheophyta</taxon>
        <taxon>Spermatophyta</taxon>
        <taxon>Magnoliopsida</taxon>
        <taxon>Liliopsida</taxon>
        <taxon>Poales</taxon>
        <taxon>Poaceae</taxon>
        <taxon>PACMAD clade</taxon>
        <taxon>Arundinoideae</taxon>
        <taxon>Arundineae</taxon>
        <taxon>Arundo</taxon>
    </lineage>
</organism>
<reference evidence="1" key="2">
    <citation type="journal article" date="2015" name="Data Brief">
        <title>Shoot transcriptome of the giant reed, Arundo donax.</title>
        <authorList>
            <person name="Barrero R.A."/>
            <person name="Guerrero F.D."/>
            <person name="Moolhuijzen P."/>
            <person name="Goolsby J.A."/>
            <person name="Tidwell J."/>
            <person name="Bellgard S.E."/>
            <person name="Bellgard M.I."/>
        </authorList>
    </citation>
    <scope>NUCLEOTIDE SEQUENCE</scope>
    <source>
        <tissue evidence="1">Shoot tissue taken approximately 20 cm above the soil surface</tissue>
    </source>
</reference>
<protein>
    <submittedName>
        <fullName evidence="1">Uncharacterized protein</fullName>
    </submittedName>
</protein>
<evidence type="ECO:0000313" key="1">
    <source>
        <dbReference type="EMBL" id="JAE08039.1"/>
    </source>
</evidence>
<dbReference type="AlphaFoldDB" id="A0A0A9F9Z9"/>
<accession>A0A0A9F9Z9</accession>
<reference evidence="1" key="1">
    <citation type="submission" date="2014-09" db="EMBL/GenBank/DDBJ databases">
        <authorList>
            <person name="Magalhaes I.L.F."/>
            <person name="Oliveira U."/>
            <person name="Santos F.R."/>
            <person name="Vidigal T.H.D.A."/>
            <person name="Brescovit A.D."/>
            <person name="Santos A.J."/>
        </authorList>
    </citation>
    <scope>NUCLEOTIDE SEQUENCE</scope>
    <source>
        <tissue evidence="1">Shoot tissue taken approximately 20 cm above the soil surface</tissue>
    </source>
</reference>